<dbReference type="GO" id="GO:0007266">
    <property type="term" value="P:Rho protein signal transduction"/>
    <property type="evidence" value="ECO:0007669"/>
    <property type="project" value="TreeGrafter"/>
</dbReference>
<dbReference type="GO" id="GO:0005886">
    <property type="term" value="C:plasma membrane"/>
    <property type="evidence" value="ECO:0007669"/>
    <property type="project" value="TreeGrafter"/>
</dbReference>
<proteinExistence type="inferred from homology"/>
<gene>
    <name evidence="6" type="primary">LOC108926065</name>
</gene>
<evidence type="ECO:0000313" key="6">
    <source>
        <dbReference type="Ensembl" id="ENSSFOP00015018768.2"/>
    </source>
</evidence>
<dbReference type="GO" id="GO:0005737">
    <property type="term" value="C:cytoplasm"/>
    <property type="evidence" value="ECO:0007669"/>
    <property type="project" value="TreeGrafter"/>
</dbReference>
<dbReference type="GO" id="GO:0012505">
    <property type="term" value="C:endomembrane system"/>
    <property type="evidence" value="ECO:0007669"/>
    <property type="project" value="UniProtKB-SubCell"/>
</dbReference>
<evidence type="ECO:0000256" key="2">
    <source>
        <dbReference type="ARBA" id="ARBA00010770"/>
    </source>
</evidence>
<dbReference type="Ensembl" id="ENSSFOT00015018981.2">
    <property type="protein sequence ID" value="ENSSFOP00015018768.2"/>
    <property type="gene ID" value="ENSSFOG00015012068.2"/>
</dbReference>
<protein>
    <submittedName>
        <fullName evidence="6">CDC42 effector protein (Rho GTPase binding) 1b</fullName>
    </submittedName>
</protein>
<dbReference type="GO" id="GO:0030838">
    <property type="term" value="P:positive regulation of actin filament polymerization"/>
    <property type="evidence" value="ECO:0007669"/>
    <property type="project" value="TreeGrafter"/>
</dbReference>
<feature type="region of interest" description="Disordered" evidence="3">
    <location>
        <begin position="349"/>
        <end position="388"/>
    </location>
</feature>
<dbReference type="GeneTree" id="ENSGT00940000160068"/>
<dbReference type="AlphaFoldDB" id="A0A8C9RTZ3"/>
<feature type="domain" description="CRIB" evidence="5">
    <location>
        <begin position="50"/>
        <end position="64"/>
    </location>
</feature>
<keyword evidence="7" id="KW-1185">Reference proteome</keyword>
<dbReference type="PROSITE" id="PS50108">
    <property type="entry name" value="CRIB"/>
    <property type="match status" value="1"/>
</dbReference>
<dbReference type="OrthoDB" id="9887345at2759"/>
<dbReference type="GO" id="GO:0005856">
    <property type="term" value="C:cytoskeleton"/>
    <property type="evidence" value="ECO:0007669"/>
    <property type="project" value="TreeGrafter"/>
</dbReference>
<comment type="similarity">
    <text evidence="2">Belongs to the BORG/CEP family.</text>
</comment>
<evidence type="ECO:0000256" key="4">
    <source>
        <dbReference type="SAM" id="SignalP"/>
    </source>
</evidence>
<reference evidence="6 7" key="1">
    <citation type="submission" date="2019-04" db="EMBL/GenBank/DDBJ databases">
        <authorList>
            <consortium name="Wellcome Sanger Institute Data Sharing"/>
        </authorList>
    </citation>
    <scope>NUCLEOTIDE SEQUENCE [LARGE SCALE GENOMIC DNA]</scope>
</reference>
<dbReference type="PANTHER" id="PTHR15344">
    <property type="entry name" value="CDC42 EFFECTOR PROTEIN BORG"/>
    <property type="match status" value="1"/>
</dbReference>
<dbReference type="SMART" id="SM00285">
    <property type="entry name" value="PBD"/>
    <property type="match status" value="1"/>
</dbReference>
<reference evidence="6" key="3">
    <citation type="submission" date="2025-09" db="UniProtKB">
        <authorList>
            <consortium name="Ensembl"/>
        </authorList>
    </citation>
    <scope>IDENTIFICATION</scope>
</reference>
<feature type="region of interest" description="Disordered" evidence="3">
    <location>
        <begin position="74"/>
        <end position="135"/>
    </location>
</feature>
<dbReference type="Pfam" id="PF00786">
    <property type="entry name" value="PBD"/>
    <property type="match status" value="1"/>
</dbReference>
<evidence type="ECO:0000259" key="5">
    <source>
        <dbReference type="PROSITE" id="PS50108"/>
    </source>
</evidence>
<dbReference type="InterPro" id="IPR000095">
    <property type="entry name" value="CRIB_dom"/>
</dbReference>
<reference evidence="6" key="2">
    <citation type="submission" date="2025-08" db="UniProtKB">
        <authorList>
            <consortium name="Ensembl"/>
        </authorList>
    </citation>
    <scope>IDENTIFICATION</scope>
</reference>
<evidence type="ECO:0000256" key="3">
    <source>
        <dbReference type="SAM" id="MobiDB-lite"/>
    </source>
</evidence>
<dbReference type="GO" id="GO:0031267">
    <property type="term" value="F:small GTPase binding"/>
    <property type="evidence" value="ECO:0007669"/>
    <property type="project" value="TreeGrafter"/>
</dbReference>
<evidence type="ECO:0000256" key="1">
    <source>
        <dbReference type="ARBA" id="ARBA00004184"/>
    </source>
</evidence>
<dbReference type="InterPro" id="IPR029273">
    <property type="entry name" value="Cdc42_effect-like"/>
</dbReference>
<dbReference type="GO" id="GO:0031274">
    <property type="term" value="P:positive regulation of pseudopodium assembly"/>
    <property type="evidence" value="ECO:0007669"/>
    <property type="project" value="TreeGrafter"/>
</dbReference>
<feature type="signal peptide" evidence="4">
    <location>
        <begin position="1"/>
        <end position="23"/>
    </location>
</feature>
<keyword evidence="4" id="KW-0732">Signal</keyword>
<dbReference type="GO" id="GO:0008360">
    <property type="term" value="P:regulation of cell shape"/>
    <property type="evidence" value="ECO:0007669"/>
    <property type="project" value="TreeGrafter"/>
</dbReference>
<dbReference type="Pfam" id="PF14957">
    <property type="entry name" value="BORG_CEP"/>
    <property type="match status" value="1"/>
</dbReference>
<dbReference type="PANTHER" id="PTHR15344:SF7">
    <property type="entry name" value="CDC42 EFFECTOR PROTEIN 1"/>
    <property type="match status" value="1"/>
</dbReference>
<sequence length="388" mass="42058">FPGRKGIFFILTFAHLVSIMSLGKLPGLKGLVSSSQGKRRFKSDLSVDMISPPLGDFRHTMHVGRGGDVFGDTSFLSNHGGAGGGEGDLDSPGDRGSGTTSFFSRTLRHVRKTPARPRGGSRDLSPPPPPVSPIIKNAISLPQLNLDASNGCLQKVLFPSSPSSPGDIAYSYGVQSGFLTLPRTARTDRQMQDTSGMYSPDLRHESLPDDVGFSLGRSDSMTSFTLDLGPSLMSEVFALIDSPSCGQMANLSWMKEEQDTSVDLAIDRPATHSVTDLTAEPPLQKDLNGRQSPGIQAWVEDRGEYHSNTKPDLVTGSITRVEPGMEAERFQRAADVLARHYGGSGLMKRQVQTDDRNLPHCSPSLDPSTRTQKRAPYAYPEEEDEIKV</sequence>
<accession>A0A8C9RTZ3</accession>
<feature type="compositionally biased region" description="Basic residues" evidence="3">
    <location>
        <begin position="106"/>
        <end position="115"/>
    </location>
</feature>
<evidence type="ECO:0000313" key="7">
    <source>
        <dbReference type="Proteomes" id="UP000694397"/>
    </source>
</evidence>
<dbReference type="InterPro" id="IPR051296">
    <property type="entry name" value="Cdc42_Effector_BORG/CEP"/>
</dbReference>
<comment type="subcellular location">
    <subcellularLocation>
        <location evidence="1">Endomembrane system</location>
        <topology evidence="1">Peripheral membrane protein</topology>
    </subcellularLocation>
</comment>
<name>A0A8C9RTZ3_SCLFO</name>
<feature type="chain" id="PRO_5034942387" evidence="4">
    <location>
        <begin position="24"/>
        <end position="388"/>
    </location>
</feature>
<organism evidence="6 7">
    <name type="scientific">Scleropages formosus</name>
    <name type="common">Asian bonytongue</name>
    <name type="synonym">Osteoglossum formosum</name>
    <dbReference type="NCBI Taxonomy" id="113540"/>
    <lineage>
        <taxon>Eukaryota</taxon>
        <taxon>Metazoa</taxon>
        <taxon>Chordata</taxon>
        <taxon>Craniata</taxon>
        <taxon>Vertebrata</taxon>
        <taxon>Euteleostomi</taxon>
        <taxon>Actinopterygii</taxon>
        <taxon>Neopterygii</taxon>
        <taxon>Teleostei</taxon>
        <taxon>Osteoglossocephala</taxon>
        <taxon>Osteoglossomorpha</taxon>
        <taxon>Osteoglossiformes</taxon>
        <taxon>Osteoglossidae</taxon>
        <taxon>Scleropages</taxon>
    </lineage>
</organism>
<dbReference type="Proteomes" id="UP000694397">
    <property type="component" value="Chromosome 3"/>
</dbReference>